<feature type="region of interest" description="Disordered" evidence="1">
    <location>
        <begin position="145"/>
        <end position="220"/>
    </location>
</feature>
<organism evidence="2 3">
    <name type="scientific">Liparis tanakae</name>
    <name type="common">Tanaka's snailfish</name>
    <dbReference type="NCBI Taxonomy" id="230148"/>
    <lineage>
        <taxon>Eukaryota</taxon>
        <taxon>Metazoa</taxon>
        <taxon>Chordata</taxon>
        <taxon>Craniata</taxon>
        <taxon>Vertebrata</taxon>
        <taxon>Euteleostomi</taxon>
        <taxon>Actinopterygii</taxon>
        <taxon>Neopterygii</taxon>
        <taxon>Teleostei</taxon>
        <taxon>Neoteleostei</taxon>
        <taxon>Acanthomorphata</taxon>
        <taxon>Eupercaria</taxon>
        <taxon>Perciformes</taxon>
        <taxon>Cottioidei</taxon>
        <taxon>Cottales</taxon>
        <taxon>Liparidae</taxon>
        <taxon>Liparis</taxon>
    </lineage>
</organism>
<evidence type="ECO:0000313" key="3">
    <source>
        <dbReference type="Proteomes" id="UP000314294"/>
    </source>
</evidence>
<dbReference type="AlphaFoldDB" id="A0A4Z2H7W8"/>
<evidence type="ECO:0000313" key="2">
    <source>
        <dbReference type="EMBL" id="TNN61876.1"/>
    </source>
</evidence>
<feature type="compositionally biased region" description="Polar residues" evidence="1">
    <location>
        <begin position="161"/>
        <end position="170"/>
    </location>
</feature>
<dbReference type="Proteomes" id="UP000314294">
    <property type="component" value="Unassembled WGS sequence"/>
</dbReference>
<dbReference type="EMBL" id="SRLO01000306">
    <property type="protein sequence ID" value="TNN61876.1"/>
    <property type="molecule type" value="Genomic_DNA"/>
</dbReference>
<protein>
    <submittedName>
        <fullName evidence="2">Uncharacterized protein</fullName>
    </submittedName>
</protein>
<keyword evidence="3" id="KW-1185">Reference proteome</keyword>
<accession>A0A4Z2H7W8</accession>
<evidence type="ECO:0000256" key="1">
    <source>
        <dbReference type="SAM" id="MobiDB-lite"/>
    </source>
</evidence>
<feature type="compositionally biased region" description="Polar residues" evidence="1">
    <location>
        <begin position="74"/>
        <end position="90"/>
    </location>
</feature>
<sequence>MFLSSYLVARVVNPRRRLVSDRPLEKHHLLGGQVPIAANTNTEASVSRGGSELRGTRSCGDIYLSWRMMGVGSTHVSSQPNSARVRNTKPTFGRVPVDEGVHQRPAFAVVGGGQLQPISFHGADHLALPGHAHGERPLVVLTGQRVQRSAARSPGVEEDQQPQLSVSGRSTGRGAWRGAAAPLGTVHPAVGDPAHLLEDRADESNAPPGAAVHLSGRNNK</sequence>
<proteinExistence type="predicted"/>
<name>A0A4Z2H7W8_9TELE</name>
<comment type="caution">
    <text evidence="2">The sequence shown here is derived from an EMBL/GenBank/DDBJ whole genome shotgun (WGS) entry which is preliminary data.</text>
</comment>
<reference evidence="2 3" key="1">
    <citation type="submission" date="2019-03" db="EMBL/GenBank/DDBJ databases">
        <title>First draft genome of Liparis tanakae, snailfish: a comprehensive survey of snailfish specific genes.</title>
        <authorList>
            <person name="Kim W."/>
            <person name="Song I."/>
            <person name="Jeong J.-H."/>
            <person name="Kim D."/>
            <person name="Kim S."/>
            <person name="Ryu S."/>
            <person name="Song J.Y."/>
            <person name="Lee S.K."/>
        </authorList>
    </citation>
    <scope>NUCLEOTIDE SEQUENCE [LARGE SCALE GENOMIC DNA]</scope>
    <source>
        <tissue evidence="2">Muscle</tissue>
    </source>
</reference>
<gene>
    <name evidence="2" type="ORF">EYF80_027892</name>
</gene>
<feature type="region of interest" description="Disordered" evidence="1">
    <location>
        <begin position="74"/>
        <end position="97"/>
    </location>
</feature>